<dbReference type="SUPFAM" id="SSF53474">
    <property type="entry name" value="alpha/beta-Hydrolases"/>
    <property type="match status" value="1"/>
</dbReference>
<dbReference type="InterPro" id="IPR029058">
    <property type="entry name" value="AB_hydrolase_fold"/>
</dbReference>
<gene>
    <name evidence="1" type="ORF">BN12_430008</name>
</gene>
<evidence type="ECO:0000313" key="2">
    <source>
        <dbReference type="Proteomes" id="UP000035721"/>
    </source>
</evidence>
<dbReference type="Proteomes" id="UP000035721">
    <property type="component" value="Unassembled WGS sequence"/>
</dbReference>
<dbReference type="AlphaFoldDB" id="A0A077LZK7"/>
<dbReference type="Gene3D" id="3.40.50.1820">
    <property type="entry name" value="alpha/beta hydrolase"/>
    <property type="match status" value="1"/>
</dbReference>
<dbReference type="EMBL" id="CAJB01000368">
    <property type="protein sequence ID" value="CCH79418.1"/>
    <property type="molecule type" value="Genomic_DNA"/>
</dbReference>
<dbReference type="RefSeq" id="WP_053079976.1">
    <property type="nucleotide sequence ID" value="NZ_HF570958.1"/>
</dbReference>
<keyword evidence="2" id="KW-1185">Reference proteome</keyword>
<reference evidence="1 2" key="1">
    <citation type="journal article" date="2013" name="ISME J.">
        <title>A metabolic model for members of the genus Tetrasphaera involved in enhanced biological phosphorus removal.</title>
        <authorList>
            <person name="Kristiansen R."/>
            <person name="Nguyen H.T.T."/>
            <person name="Saunders A.M."/>
            <person name="Nielsen J.L."/>
            <person name="Wimmer R."/>
            <person name="Le V.Q."/>
            <person name="McIlroy S.J."/>
            <person name="Petrovski S."/>
            <person name="Seviour R.J."/>
            <person name="Calteau A."/>
            <person name="Nielsen K.L."/>
            <person name="Nielsen P.H."/>
        </authorList>
    </citation>
    <scope>NUCLEOTIDE SEQUENCE [LARGE SCALE GENOMIC DNA]</scope>
    <source>
        <strain evidence="1 2">T1-X7</strain>
    </source>
</reference>
<dbReference type="STRING" id="1194083.BN12_430008"/>
<accession>A0A077LZK7</accession>
<dbReference type="OrthoDB" id="345573at2"/>
<evidence type="ECO:0008006" key="3">
    <source>
        <dbReference type="Google" id="ProtNLM"/>
    </source>
</evidence>
<protein>
    <recommendedName>
        <fullName evidence="3">Alpha/beta hydrolase</fullName>
    </recommendedName>
</protein>
<name>A0A077LZK7_9MICO</name>
<evidence type="ECO:0000313" key="1">
    <source>
        <dbReference type="EMBL" id="CCH79418.1"/>
    </source>
</evidence>
<organism evidence="1 2">
    <name type="scientific">Nostocoides japonicum T1-X7</name>
    <dbReference type="NCBI Taxonomy" id="1194083"/>
    <lineage>
        <taxon>Bacteria</taxon>
        <taxon>Bacillati</taxon>
        <taxon>Actinomycetota</taxon>
        <taxon>Actinomycetes</taxon>
        <taxon>Micrococcales</taxon>
        <taxon>Intrasporangiaceae</taxon>
        <taxon>Nostocoides</taxon>
    </lineage>
</organism>
<sequence length="265" mass="28975">MTSPPVHELPPEWDRAFVRPPRALYHAEPPRSLVELAQFWAMFPTLAAGPRGEGQPVLVLPGFLAADGSTTPLRALLQARGYRAGAWGLGRNIGPTDHVLDGLSDRLVRLYEAYGRVSVVGWSLGGIYARGLAHRHPSLVRQVVTLGSPFRVVGMDNTMLTHAGPAYDALSPRHSPRVWLSDELNHAPPPVPSTAIFSRTDGVVPWRACLEFEGPRAESVEVPSSHCGLGHNVVAVAVVLDRLSQPDGEWRRLVPRGMTRLSRMH</sequence>
<comment type="caution">
    <text evidence="1">The sequence shown here is derived from an EMBL/GenBank/DDBJ whole genome shotgun (WGS) entry which is preliminary data.</text>
</comment>
<proteinExistence type="predicted"/>